<evidence type="ECO:0000313" key="11">
    <source>
        <dbReference type="EMBL" id="STO07635.1"/>
    </source>
</evidence>
<dbReference type="Pfam" id="PF01773">
    <property type="entry name" value="Nucleos_tra2_N"/>
    <property type="match status" value="1"/>
</dbReference>
<proteinExistence type="inferred from homology"/>
<dbReference type="Pfam" id="PF07670">
    <property type="entry name" value="Gate"/>
    <property type="match status" value="1"/>
</dbReference>
<feature type="transmembrane region" description="Helical" evidence="7">
    <location>
        <begin position="382"/>
        <end position="402"/>
    </location>
</feature>
<comment type="similarity">
    <text evidence="2 7">Belongs to the concentrative nucleoside transporter (CNT) (TC 2.A.41) family.</text>
</comment>
<dbReference type="STRING" id="1397694.GCA_000702585_01499"/>
<feature type="domain" description="Concentrative nucleoside transporter N-terminal" evidence="8">
    <location>
        <begin position="7"/>
        <end position="79"/>
    </location>
</feature>
<protein>
    <recommendedName>
        <fullName evidence="7">Nucleoside permease</fullName>
    </recommendedName>
</protein>
<keyword evidence="6 7" id="KW-0472">Membrane</keyword>
<gene>
    <name evidence="11" type="primary">psuT</name>
    <name evidence="11" type="ORF">NCTC13163_00986</name>
</gene>
<evidence type="ECO:0000256" key="2">
    <source>
        <dbReference type="ARBA" id="ARBA00009033"/>
    </source>
</evidence>
<keyword evidence="4 7" id="KW-0812">Transmembrane</keyword>
<dbReference type="InterPro" id="IPR008276">
    <property type="entry name" value="C_nuclsd_transpt"/>
</dbReference>
<dbReference type="RefSeq" id="WP_024372563.1">
    <property type="nucleotide sequence ID" value="NZ_UGGP01000001.1"/>
</dbReference>
<dbReference type="OrthoDB" id="9766455at2"/>
<organism evidence="11 12">
    <name type="scientific">Exiguobacterium aurantiacum</name>
    <dbReference type="NCBI Taxonomy" id="33987"/>
    <lineage>
        <taxon>Bacteria</taxon>
        <taxon>Bacillati</taxon>
        <taxon>Bacillota</taxon>
        <taxon>Bacilli</taxon>
        <taxon>Bacillales</taxon>
        <taxon>Bacillales Family XII. Incertae Sedis</taxon>
        <taxon>Exiguobacterium</taxon>
    </lineage>
</organism>
<dbReference type="PANTHER" id="PTHR10590">
    <property type="entry name" value="SODIUM/NUCLEOSIDE COTRANSPORTER"/>
    <property type="match status" value="1"/>
</dbReference>
<dbReference type="Proteomes" id="UP000254060">
    <property type="component" value="Unassembled WGS sequence"/>
</dbReference>
<evidence type="ECO:0000259" key="9">
    <source>
        <dbReference type="Pfam" id="PF07662"/>
    </source>
</evidence>
<feature type="transmembrane region" description="Helical" evidence="7">
    <location>
        <begin position="192"/>
        <end position="212"/>
    </location>
</feature>
<feature type="domain" description="Concentrative nucleoside transporter C-terminal" evidence="9">
    <location>
        <begin position="192"/>
        <end position="400"/>
    </location>
</feature>
<feature type="domain" description="Nucleoside transporter/FeoB GTPase Gate" evidence="10">
    <location>
        <begin position="89"/>
        <end position="186"/>
    </location>
</feature>
<dbReference type="AlphaFoldDB" id="A0A377FT50"/>
<name>A0A377FT50_9BACL</name>
<evidence type="ECO:0000256" key="3">
    <source>
        <dbReference type="ARBA" id="ARBA00022475"/>
    </source>
</evidence>
<reference evidence="11 12" key="1">
    <citation type="submission" date="2018-06" db="EMBL/GenBank/DDBJ databases">
        <authorList>
            <consortium name="Pathogen Informatics"/>
            <person name="Doyle S."/>
        </authorList>
    </citation>
    <scope>NUCLEOTIDE SEQUENCE [LARGE SCALE GENOMIC DNA]</scope>
    <source>
        <strain evidence="11 12">NCTC13163</strain>
    </source>
</reference>
<evidence type="ECO:0000256" key="4">
    <source>
        <dbReference type="ARBA" id="ARBA00022692"/>
    </source>
</evidence>
<dbReference type="GO" id="GO:0005886">
    <property type="term" value="C:plasma membrane"/>
    <property type="evidence" value="ECO:0007669"/>
    <property type="project" value="UniProtKB-SubCell"/>
</dbReference>
<evidence type="ECO:0000256" key="5">
    <source>
        <dbReference type="ARBA" id="ARBA00022989"/>
    </source>
</evidence>
<keyword evidence="7" id="KW-0813">Transport</keyword>
<feature type="transmembrane region" description="Helical" evidence="7">
    <location>
        <begin position="164"/>
        <end position="186"/>
    </location>
</feature>
<dbReference type="EMBL" id="UGGP01000001">
    <property type="protein sequence ID" value="STO07635.1"/>
    <property type="molecule type" value="Genomic_DNA"/>
</dbReference>
<dbReference type="GO" id="GO:0005337">
    <property type="term" value="F:nucleoside transmembrane transporter activity"/>
    <property type="evidence" value="ECO:0007669"/>
    <property type="project" value="InterPro"/>
</dbReference>
<keyword evidence="5 7" id="KW-1133">Transmembrane helix</keyword>
<feature type="transmembrane region" description="Helical" evidence="7">
    <location>
        <begin position="247"/>
        <end position="271"/>
    </location>
</feature>
<dbReference type="PANTHER" id="PTHR10590:SF4">
    <property type="entry name" value="SOLUTE CARRIER FAMILY 28 MEMBER 3"/>
    <property type="match status" value="1"/>
</dbReference>
<dbReference type="NCBIfam" id="TIGR00804">
    <property type="entry name" value="nupC"/>
    <property type="match status" value="1"/>
</dbReference>
<dbReference type="GO" id="GO:0015293">
    <property type="term" value="F:symporter activity"/>
    <property type="evidence" value="ECO:0007669"/>
    <property type="project" value="TreeGrafter"/>
</dbReference>
<evidence type="ECO:0000256" key="7">
    <source>
        <dbReference type="RuleBase" id="RU362018"/>
    </source>
</evidence>
<evidence type="ECO:0000256" key="1">
    <source>
        <dbReference type="ARBA" id="ARBA00004651"/>
    </source>
</evidence>
<feature type="transmembrane region" description="Helical" evidence="7">
    <location>
        <begin position="283"/>
        <end position="306"/>
    </location>
</feature>
<dbReference type="InterPro" id="IPR018270">
    <property type="entry name" value="C_nuclsd_transpt_met_bac"/>
</dbReference>
<feature type="transmembrane region" description="Helical" evidence="7">
    <location>
        <begin position="88"/>
        <end position="109"/>
    </location>
</feature>
<dbReference type="InterPro" id="IPR011657">
    <property type="entry name" value="CNT_C_dom"/>
</dbReference>
<dbReference type="Pfam" id="PF07662">
    <property type="entry name" value="Nucleos_tra2_C"/>
    <property type="match status" value="1"/>
</dbReference>
<feature type="transmembrane region" description="Helical" evidence="7">
    <location>
        <begin position="347"/>
        <end position="370"/>
    </location>
</feature>
<evidence type="ECO:0000256" key="6">
    <source>
        <dbReference type="ARBA" id="ARBA00023136"/>
    </source>
</evidence>
<accession>A0A377FT50</accession>
<evidence type="ECO:0000313" key="12">
    <source>
        <dbReference type="Proteomes" id="UP000254060"/>
    </source>
</evidence>
<evidence type="ECO:0000259" key="10">
    <source>
        <dbReference type="Pfam" id="PF07670"/>
    </source>
</evidence>
<dbReference type="InterPro" id="IPR011642">
    <property type="entry name" value="Gate_dom"/>
</dbReference>
<feature type="transmembrane region" description="Helical" evidence="7">
    <location>
        <begin position="318"/>
        <end position="335"/>
    </location>
</feature>
<keyword evidence="3" id="KW-1003">Cell membrane</keyword>
<comment type="subcellular location">
    <subcellularLocation>
        <location evidence="1">Cell membrane</location>
        <topology evidence="1">Multi-pass membrane protein</topology>
    </subcellularLocation>
</comment>
<feature type="transmembrane region" description="Helical" evidence="7">
    <location>
        <begin position="30"/>
        <end position="50"/>
    </location>
</feature>
<dbReference type="InterPro" id="IPR002668">
    <property type="entry name" value="CNT_N_dom"/>
</dbReference>
<evidence type="ECO:0000259" key="8">
    <source>
        <dbReference type="Pfam" id="PF01773"/>
    </source>
</evidence>
<sequence length="403" mass="42006">MKIMSVVGILALIGIAYIFSTNRKAIKWRTVLAAFAIQFLFAFLVLYTSAGRAVLLWISEGVQNVLNTANAGISFVFGTAVGGDNFVFAFQVLTIIVFMSSLIALLYYVGVMQWVIRILGTALAKALGTSRKESLSATANIFVGQTEAPLVIKPYLPSMTQSELFAVMVGGLASVAGSVLAGYAALGVPLSYLLAASFMAAPAGLMFAKIIVPETDEPDDNIEIAEDEENKAANFVDAAARGASDGLFLALNVGAMLLAFVSLIALVNLILGGIGGLFGFGDLTVQLILGYVFAPLAFVIGVPWADAVQFGSFLGQKLVLNEFVAFSEFAPIIGTGELSARTEAMTAFALCGFANISSLAILLGGLGGMAPNRRGDIARMGVLAILAGTLANLMSATLAGLLL</sequence>